<evidence type="ECO:0000256" key="8">
    <source>
        <dbReference type="ARBA" id="ARBA00022840"/>
    </source>
</evidence>
<keyword evidence="9" id="KW-0233">DNA recombination</keyword>
<evidence type="ECO:0000256" key="5">
    <source>
        <dbReference type="ARBA" id="ARBA00022705"/>
    </source>
</evidence>
<keyword evidence="4" id="KW-0132">Cell division</keyword>
<proteinExistence type="inferred from homology"/>
<dbReference type="InterPro" id="IPR050191">
    <property type="entry name" value="ATP-dep_DNA_ligase"/>
</dbReference>
<sequence>MLISELATLFSAVEVTPKRLEMQALLTKFYLTATPQEAAILSYLLVGRIVPDFIAVEFQLSDKTLRAVVEKLLQHDVTQDVAELGDIGSVWEKSAPTSNKDMQLAEYYEKLWEIASTKGTGSQLAKQGQIISLLQATSPLVGRYTLRILNSKLRLGASDRTILEALGKLPDGNIDELKKLFANTSDIGHTAYLFKTYGNTAYAKATFTAGVPVSAKLVEREGSIEAIFKRIPKPLEEPKYDGLRIQVHVFKSTAIKELYEGRVWQENYVDWLAQQKAPEGLSLFSTLSEEADEYQVMLFSRNLENMTDMFPEVVVAAKKLPMQYEKKFGDKANEIVLDGEVIGYNDLVQEYLPFQQTMTRKRKYDVGNAATEVPVKVFSFDILLVNQENLMSLPLSARKERLSFLDENLDLQQTIVKTPIHYPTSLSEAEKLFLEYVGEGLEGVIFKDDTSLYTPGTRNFDWLKYKKSMKKDLADTIDVVLIGYYRGEGKLAQFGIGALLAAVYDQKNDAFVTVTKIGTGITYELWQSIKVACDAVKTDRKLDNIHIPKSLLPDVYLLPELVVEVEADEITKSPLHTSGYALRFPRFKRFREKRGTQATTLEELKTL</sequence>
<dbReference type="Proteomes" id="UP000228952">
    <property type="component" value="Unassembled WGS sequence"/>
</dbReference>
<keyword evidence="6" id="KW-0547">Nucleotide-binding</keyword>
<dbReference type="InterPro" id="IPR036599">
    <property type="entry name" value="DNA_ligase_N_sf"/>
</dbReference>
<evidence type="ECO:0000256" key="10">
    <source>
        <dbReference type="ARBA" id="ARBA00023204"/>
    </source>
</evidence>
<dbReference type="GO" id="GO:0006273">
    <property type="term" value="P:lagging strand elongation"/>
    <property type="evidence" value="ECO:0007669"/>
    <property type="project" value="TreeGrafter"/>
</dbReference>
<dbReference type="InterPro" id="IPR012308">
    <property type="entry name" value="DNA_ligase_ATP-dep_N"/>
</dbReference>
<dbReference type="Gene3D" id="3.30.470.30">
    <property type="entry name" value="DNA ligase/mRNA capping enzyme"/>
    <property type="match status" value="1"/>
</dbReference>
<dbReference type="PROSITE" id="PS50160">
    <property type="entry name" value="DNA_LIGASE_A3"/>
    <property type="match status" value="1"/>
</dbReference>
<dbReference type="SUPFAM" id="SSF50249">
    <property type="entry name" value="Nucleic acid-binding proteins"/>
    <property type="match status" value="1"/>
</dbReference>
<keyword evidence="3" id="KW-0436">Ligase</keyword>
<dbReference type="Pfam" id="PF01068">
    <property type="entry name" value="DNA_ligase_A_M"/>
    <property type="match status" value="1"/>
</dbReference>
<comment type="caution">
    <text evidence="14">The sequence shown here is derived from an EMBL/GenBank/DDBJ whole genome shotgun (WGS) entry which is preliminary data.</text>
</comment>
<dbReference type="InterPro" id="IPR012310">
    <property type="entry name" value="DNA_ligase_ATP-dep_cent"/>
</dbReference>
<evidence type="ECO:0000313" key="15">
    <source>
        <dbReference type="Proteomes" id="UP000228952"/>
    </source>
</evidence>
<evidence type="ECO:0000256" key="9">
    <source>
        <dbReference type="ARBA" id="ARBA00023172"/>
    </source>
</evidence>
<dbReference type="GO" id="GO:0005524">
    <property type="term" value="F:ATP binding"/>
    <property type="evidence" value="ECO:0007669"/>
    <property type="project" value="UniProtKB-KW"/>
</dbReference>
<dbReference type="GO" id="GO:0006281">
    <property type="term" value="P:DNA repair"/>
    <property type="evidence" value="ECO:0007669"/>
    <property type="project" value="UniProtKB-KW"/>
</dbReference>
<dbReference type="SUPFAM" id="SSF117018">
    <property type="entry name" value="ATP-dependent DNA ligase DNA-binding domain"/>
    <property type="match status" value="1"/>
</dbReference>
<comment type="similarity">
    <text evidence="1">Belongs to the ATP-dependent DNA ligase family.</text>
</comment>
<dbReference type="Pfam" id="PF04675">
    <property type="entry name" value="DNA_ligase_A_N"/>
    <property type="match status" value="1"/>
</dbReference>
<dbReference type="GO" id="GO:0003677">
    <property type="term" value="F:DNA binding"/>
    <property type="evidence" value="ECO:0007669"/>
    <property type="project" value="InterPro"/>
</dbReference>
<gene>
    <name evidence="14" type="ORF">COX64_03395</name>
</gene>
<comment type="catalytic activity">
    <reaction evidence="12">
        <text>ATP + (deoxyribonucleotide)n-3'-hydroxyl + 5'-phospho-(deoxyribonucleotide)m = (deoxyribonucleotide)n+m + AMP + diphosphate.</text>
        <dbReference type="EC" id="6.5.1.1"/>
    </reaction>
</comment>
<evidence type="ECO:0000256" key="2">
    <source>
        <dbReference type="ARBA" id="ARBA00012727"/>
    </source>
</evidence>
<dbReference type="InterPro" id="IPR012340">
    <property type="entry name" value="NA-bd_OB-fold"/>
</dbReference>
<dbReference type="GO" id="GO:0006310">
    <property type="term" value="P:DNA recombination"/>
    <property type="evidence" value="ECO:0007669"/>
    <property type="project" value="UniProtKB-KW"/>
</dbReference>
<evidence type="ECO:0000256" key="7">
    <source>
        <dbReference type="ARBA" id="ARBA00022763"/>
    </source>
</evidence>
<evidence type="ECO:0000313" key="14">
    <source>
        <dbReference type="EMBL" id="PJA13440.1"/>
    </source>
</evidence>
<protein>
    <recommendedName>
        <fullName evidence="2">DNA ligase (ATP)</fullName>
        <ecNumber evidence="2">6.5.1.1</ecNumber>
    </recommendedName>
</protein>
<organism evidence="14 15">
    <name type="scientific">Candidatus Dojkabacteria bacterium CG_4_10_14_0_2_um_filter_Dojkabacteria_WS6_41_15</name>
    <dbReference type="NCBI Taxonomy" id="2014249"/>
    <lineage>
        <taxon>Bacteria</taxon>
        <taxon>Candidatus Dojkabacteria</taxon>
    </lineage>
</organism>
<feature type="domain" description="ATP-dependent DNA ligase family profile" evidence="13">
    <location>
        <begin position="368"/>
        <end position="490"/>
    </location>
</feature>
<dbReference type="Gene3D" id="1.10.3260.10">
    <property type="entry name" value="DNA ligase, ATP-dependent, N-terminal domain"/>
    <property type="match status" value="1"/>
</dbReference>
<dbReference type="Gene3D" id="2.40.50.140">
    <property type="entry name" value="Nucleic acid-binding proteins"/>
    <property type="match status" value="1"/>
</dbReference>
<evidence type="ECO:0000256" key="6">
    <source>
        <dbReference type="ARBA" id="ARBA00022741"/>
    </source>
</evidence>
<dbReference type="GO" id="GO:0051301">
    <property type="term" value="P:cell division"/>
    <property type="evidence" value="ECO:0007669"/>
    <property type="project" value="UniProtKB-KW"/>
</dbReference>
<evidence type="ECO:0000256" key="3">
    <source>
        <dbReference type="ARBA" id="ARBA00022598"/>
    </source>
</evidence>
<dbReference type="SUPFAM" id="SSF56091">
    <property type="entry name" value="DNA ligase/mRNA capping enzyme, catalytic domain"/>
    <property type="match status" value="1"/>
</dbReference>
<evidence type="ECO:0000256" key="11">
    <source>
        <dbReference type="ARBA" id="ARBA00023306"/>
    </source>
</evidence>
<evidence type="ECO:0000256" key="1">
    <source>
        <dbReference type="ARBA" id="ARBA00007572"/>
    </source>
</evidence>
<accession>A0A2M7W1I5</accession>
<dbReference type="EMBL" id="PFQB01000086">
    <property type="protein sequence ID" value="PJA13440.1"/>
    <property type="molecule type" value="Genomic_DNA"/>
</dbReference>
<keyword evidence="5" id="KW-0235">DNA replication</keyword>
<evidence type="ECO:0000259" key="13">
    <source>
        <dbReference type="PROSITE" id="PS50160"/>
    </source>
</evidence>
<evidence type="ECO:0000256" key="12">
    <source>
        <dbReference type="ARBA" id="ARBA00034003"/>
    </source>
</evidence>
<dbReference type="InterPro" id="IPR012309">
    <property type="entry name" value="DNA_ligase_ATP-dep_C"/>
</dbReference>
<name>A0A2M7W1I5_9BACT</name>
<dbReference type="AlphaFoldDB" id="A0A2M7W1I5"/>
<evidence type="ECO:0000256" key="4">
    <source>
        <dbReference type="ARBA" id="ARBA00022618"/>
    </source>
</evidence>
<dbReference type="EC" id="6.5.1.1" evidence="2"/>
<keyword evidence="11" id="KW-0131">Cell cycle</keyword>
<dbReference type="Pfam" id="PF04679">
    <property type="entry name" value="DNA_ligase_A_C"/>
    <property type="match status" value="1"/>
</dbReference>
<keyword evidence="10" id="KW-0234">DNA repair</keyword>
<dbReference type="PANTHER" id="PTHR45674">
    <property type="entry name" value="DNA LIGASE 1/3 FAMILY MEMBER"/>
    <property type="match status" value="1"/>
</dbReference>
<dbReference type="GO" id="GO:0003910">
    <property type="term" value="F:DNA ligase (ATP) activity"/>
    <property type="evidence" value="ECO:0007669"/>
    <property type="project" value="UniProtKB-EC"/>
</dbReference>
<dbReference type="PANTHER" id="PTHR45674:SF4">
    <property type="entry name" value="DNA LIGASE 1"/>
    <property type="match status" value="1"/>
</dbReference>
<keyword evidence="8" id="KW-0067">ATP-binding</keyword>
<keyword evidence="7" id="KW-0227">DNA damage</keyword>
<reference evidence="15" key="1">
    <citation type="submission" date="2017-09" db="EMBL/GenBank/DDBJ databases">
        <title>Depth-based differentiation of microbial function through sediment-hosted aquifers and enrichment of novel symbionts in the deep terrestrial subsurface.</title>
        <authorList>
            <person name="Probst A.J."/>
            <person name="Ladd B."/>
            <person name="Jarett J.K."/>
            <person name="Geller-Mcgrath D.E."/>
            <person name="Sieber C.M.K."/>
            <person name="Emerson J.B."/>
            <person name="Anantharaman K."/>
            <person name="Thomas B.C."/>
            <person name="Malmstrom R."/>
            <person name="Stieglmeier M."/>
            <person name="Klingl A."/>
            <person name="Woyke T."/>
            <person name="Ryan C.M."/>
            <person name="Banfield J.F."/>
        </authorList>
    </citation>
    <scope>NUCLEOTIDE SEQUENCE [LARGE SCALE GENOMIC DNA]</scope>
</reference>